<evidence type="ECO:0000313" key="2">
    <source>
        <dbReference type="Proteomes" id="UP000250434"/>
    </source>
</evidence>
<evidence type="ECO:0000313" key="1">
    <source>
        <dbReference type="EMBL" id="AXB47752.1"/>
    </source>
</evidence>
<dbReference type="RefSeq" id="WP_113696814.1">
    <property type="nucleotide sequence ID" value="NZ_CP015163.1"/>
</dbReference>
<reference evidence="1 2" key="1">
    <citation type="submission" date="2016-04" db="EMBL/GenBank/DDBJ databases">
        <title>Complete genome sequence and analysis of deep-sea sediment isolate, Amycolatopsis sp. WP1.</title>
        <authorList>
            <person name="Wang H."/>
            <person name="Chen S."/>
            <person name="Wu Q."/>
        </authorList>
    </citation>
    <scope>NUCLEOTIDE SEQUENCE [LARGE SCALE GENOMIC DNA]</scope>
    <source>
        <strain evidence="1 2">WP1</strain>
    </source>
</reference>
<accession>A0A344LI78</accession>
<protein>
    <submittedName>
        <fullName evidence="1">Uncharacterized protein</fullName>
    </submittedName>
</protein>
<dbReference type="Proteomes" id="UP000250434">
    <property type="component" value="Chromosome"/>
</dbReference>
<dbReference type="KEGG" id="aab:A4R43_39275"/>
<gene>
    <name evidence="1" type="ORF">A4R43_39275</name>
</gene>
<proteinExistence type="predicted"/>
<dbReference type="EMBL" id="CP015163">
    <property type="protein sequence ID" value="AXB47752.1"/>
    <property type="molecule type" value="Genomic_DNA"/>
</dbReference>
<keyword evidence="2" id="KW-1185">Reference proteome</keyword>
<name>A0A344LI78_9PSEU</name>
<organism evidence="1 2">
    <name type="scientific">Amycolatopsis albispora</name>
    <dbReference type="NCBI Taxonomy" id="1804986"/>
    <lineage>
        <taxon>Bacteria</taxon>
        <taxon>Bacillati</taxon>
        <taxon>Actinomycetota</taxon>
        <taxon>Actinomycetes</taxon>
        <taxon>Pseudonocardiales</taxon>
        <taxon>Pseudonocardiaceae</taxon>
        <taxon>Amycolatopsis</taxon>
    </lineage>
</organism>
<dbReference type="AlphaFoldDB" id="A0A344LI78"/>
<sequence length="72" mass="7593">MNHPSDPPTERELTDAAGLLEDELDRLIGEYSRISGEQPAVGVQPSLAAYLVRSAEPPILAALLAAAIARLA</sequence>